<gene>
    <name evidence="2" type="ORF">A1O5_11647</name>
</gene>
<keyword evidence="3" id="KW-1185">Reference proteome</keyword>
<feature type="region of interest" description="Disordered" evidence="1">
    <location>
        <begin position="129"/>
        <end position="176"/>
    </location>
</feature>
<dbReference type="AlphaFoldDB" id="W9WFH3"/>
<protein>
    <submittedName>
        <fullName evidence="2">Uncharacterized protein</fullName>
    </submittedName>
</protein>
<proteinExistence type="predicted"/>
<evidence type="ECO:0000313" key="3">
    <source>
        <dbReference type="Proteomes" id="UP000019471"/>
    </source>
</evidence>
<evidence type="ECO:0000313" key="2">
    <source>
        <dbReference type="EMBL" id="EXJ63326.1"/>
    </source>
</evidence>
<dbReference type="GeneID" id="19196336"/>
<evidence type="ECO:0000256" key="1">
    <source>
        <dbReference type="SAM" id="MobiDB-lite"/>
    </source>
</evidence>
<sequence>MGIIKTAMIAGVGIYAVKKITKTAENRRTNPAPDAAQDHSTRQQYLDAPPCYYPDPYQQGQAKQQQQHYQPQEKVLPMEFTERRGSHQQQQDQRQVLVTNNNAHAPFPSGYNHQGEYNYEMDRRAAPAPASMYAGSAQPSDYQKWRQQRQQGFVEPDEVSNSHSDAASRGGNAAGTGLFDTLAQQAMNMKDGKGKDLVGKFLSR</sequence>
<dbReference type="EMBL" id="AMGX01000027">
    <property type="protein sequence ID" value="EXJ63326.1"/>
    <property type="molecule type" value="Genomic_DNA"/>
</dbReference>
<feature type="compositionally biased region" description="Low complexity" evidence="1">
    <location>
        <begin position="58"/>
        <end position="68"/>
    </location>
</feature>
<dbReference type="Proteomes" id="UP000019471">
    <property type="component" value="Unassembled WGS sequence"/>
</dbReference>
<dbReference type="RefSeq" id="XP_007750409.1">
    <property type="nucleotide sequence ID" value="XM_007752219.1"/>
</dbReference>
<dbReference type="HOGENOM" id="CLU_1348780_0_0_1"/>
<name>W9WFH3_9EURO</name>
<dbReference type="OrthoDB" id="4120939at2759"/>
<reference evidence="2 3" key="1">
    <citation type="submission" date="2013-03" db="EMBL/GenBank/DDBJ databases">
        <title>The Genome Sequence of Cladophialophora psammophila CBS 110553.</title>
        <authorList>
            <consortium name="The Broad Institute Genomics Platform"/>
            <person name="Cuomo C."/>
            <person name="de Hoog S."/>
            <person name="Gorbushina A."/>
            <person name="Walker B."/>
            <person name="Young S.K."/>
            <person name="Zeng Q."/>
            <person name="Gargeya S."/>
            <person name="Fitzgerald M."/>
            <person name="Haas B."/>
            <person name="Abouelleil A."/>
            <person name="Allen A.W."/>
            <person name="Alvarado L."/>
            <person name="Arachchi H.M."/>
            <person name="Berlin A.M."/>
            <person name="Chapman S.B."/>
            <person name="Gainer-Dewar J."/>
            <person name="Goldberg J."/>
            <person name="Griggs A."/>
            <person name="Gujja S."/>
            <person name="Hansen M."/>
            <person name="Howarth C."/>
            <person name="Imamovic A."/>
            <person name="Ireland A."/>
            <person name="Larimer J."/>
            <person name="McCowan C."/>
            <person name="Murphy C."/>
            <person name="Pearson M."/>
            <person name="Poon T.W."/>
            <person name="Priest M."/>
            <person name="Roberts A."/>
            <person name="Saif S."/>
            <person name="Shea T."/>
            <person name="Sisk P."/>
            <person name="Sykes S."/>
            <person name="Wortman J."/>
            <person name="Nusbaum C."/>
            <person name="Birren B."/>
        </authorList>
    </citation>
    <scope>NUCLEOTIDE SEQUENCE [LARGE SCALE GENOMIC DNA]</scope>
    <source>
        <strain evidence="2 3">CBS 110553</strain>
    </source>
</reference>
<feature type="region of interest" description="Disordered" evidence="1">
    <location>
        <begin position="25"/>
        <end position="68"/>
    </location>
</feature>
<accession>W9WFH3</accession>
<organism evidence="2 3">
    <name type="scientific">Cladophialophora psammophila CBS 110553</name>
    <dbReference type="NCBI Taxonomy" id="1182543"/>
    <lineage>
        <taxon>Eukaryota</taxon>
        <taxon>Fungi</taxon>
        <taxon>Dikarya</taxon>
        <taxon>Ascomycota</taxon>
        <taxon>Pezizomycotina</taxon>
        <taxon>Eurotiomycetes</taxon>
        <taxon>Chaetothyriomycetidae</taxon>
        <taxon>Chaetothyriales</taxon>
        <taxon>Herpotrichiellaceae</taxon>
        <taxon>Cladophialophora</taxon>
    </lineage>
</organism>
<comment type="caution">
    <text evidence="2">The sequence shown here is derived from an EMBL/GenBank/DDBJ whole genome shotgun (WGS) entry which is preliminary data.</text>
</comment>